<reference evidence="7 8" key="1">
    <citation type="journal article" date="2010" name="Stand. Genomic Sci.">
        <title>Complete genome sequence of Conexibacter woesei type strain (ID131577).</title>
        <authorList>
            <person name="Pukall R."/>
            <person name="Lapidus A."/>
            <person name="Glavina Del Rio T."/>
            <person name="Copeland A."/>
            <person name="Tice H."/>
            <person name="Cheng J.-F."/>
            <person name="Lucas S."/>
            <person name="Chen F."/>
            <person name="Nolan M."/>
            <person name="Bruce D."/>
            <person name="Goodwin L."/>
            <person name="Pitluck S."/>
            <person name="Mavromatis K."/>
            <person name="Ivanova N."/>
            <person name="Ovchinnikova G."/>
            <person name="Pati A."/>
            <person name="Chen A."/>
            <person name="Palaniappan K."/>
            <person name="Land M."/>
            <person name="Hauser L."/>
            <person name="Chang Y.-J."/>
            <person name="Jeffries C.D."/>
            <person name="Chain P."/>
            <person name="Meincke L."/>
            <person name="Sims D."/>
            <person name="Brettin T."/>
            <person name="Detter J.C."/>
            <person name="Rohde M."/>
            <person name="Goeker M."/>
            <person name="Bristow J."/>
            <person name="Eisen J.A."/>
            <person name="Markowitz V."/>
            <person name="Kyrpides N.C."/>
            <person name="Klenk H.-P."/>
            <person name="Hugenholtz P."/>
        </authorList>
    </citation>
    <scope>NUCLEOTIDE SEQUENCE [LARGE SCALE GENOMIC DNA]</scope>
    <source>
        <strain evidence="8">DSM 14684 / CIP 108061 / JCM 11494 / NBRC 100937 / ID131577</strain>
    </source>
</reference>
<dbReference type="eggNOG" id="COG3508">
    <property type="taxonomic scope" value="Bacteria"/>
</dbReference>
<feature type="domain" description="Homogentisate 1,2-dioxygenase N-terminal" evidence="6">
    <location>
        <begin position="103"/>
        <end position="237"/>
    </location>
</feature>
<name>D3F4E6_CONWI</name>
<dbReference type="GO" id="GO:0046872">
    <property type="term" value="F:metal ion binding"/>
    <property type="evidence" value="ECO:0007669"/>
    <property type="project" value="UniProtKB-KW"/>
</dbReference>
<dbReference type="Pfam" id="PF20510">
    <property type="entry name" value="HgmA_N"/>
    <property type="match status" value="1"/>
</dbReference>
<evidence type="ECO:0000313" key="7">
    <source>
        <dbReference type="EMBL" id="ADB50518.1"/>
    </source>
</evidence>
<keyword evidence="2 7" id="KW-0223">Dioxygenase</keyword>
<dbReference type="STRING" id="469383.Cwoe_2093"/>
<dbReference type="InterPro" id="IPR005708">
    <property type="entry name" value="Homogentis_dOase"/>
</dbReference>
<dbReference type="OrthoDB" id="9811253at2"/>
<proteinExistence type="predicted"/>
<protein>
    <submittedName>
        <fullName evidence="7">Homogentisate 1 2-dioxygenase-like protein</fullName>
    </submittedName>
</protein>
<dbReference type="InterPro" id="IPR046452">
    <property type="entry name" value="HgmA_N"/>
</dbReference>
<evidence type="ECO:0000256" key="3">
    <source>
        <dbReference type="ARBA" id="ARBA00023002"/>
    </source>
</evidence>
<evidence type="ECO:0000256" key="1">
    <source>
        <dbReference type="ARBA" id="ARBA00022723"/>
    </source>
</evidence>
<dbReference type="PANTHER" id="PTHR11056:SF0">
    <property type="entry name" value="HOMOGENTISATE 1,2-DIOXYGENASE"/>
    <property type="match status" value="1"/>
</dbReference>
<dbReference type="GO" id="GO:0005737">
    <property type="term" value="C:cytoplasm"/>
    <property type="evidence" value="ECO:0007669"/>
    <property type="project" value="TreeGrafter"/>
</dbReference>
<evidence type="ECO:0000256" key="5">
    <source>
        <dbReference type="SAM" id="MobiDB-lite"/>
    </source>
</evidence>
<dbReference type="EMBL" id="CP001854">
    <property type="protein sequence ID" value="ADB50518.1"/>
    <property type="molecule type" value="Genomic_DNA"/>
</dbReference>
<dbReference type="GO" id="GO:0006559">
    <property type="term" value="P:L-phenylalanine catabolic process"/>
    <property type="evidence" value="ECO:0007669"/>
    <property type="project" value="InterPro"/>
</dbReference>
<sequence>MASITRKGEIPSTPQGYGDGTYVDEVFTLDGFFGDWAHIWRHRNPATPTRWSDERMIYNGLDSGALEPTDRSDPRGTPMTLLTGPGASVSLSRRTASMPFAEKNVDANQIRFYQQGSFRLETELGPIEVEAGDFVVIPKGMMYREIALTGDNAIVIFEVERSIALAEKLQDQLGFASLFIDYSTMELPDPAAIDGDASAETEVRVKYDGEHHFVTYDFDPLSDVVGWSGDPVLYKLNVWDIPSLGSSVGFTSPPSNAVLFAEDKSFFFNVLAAKPFPSEPAPRSSYGASSHMNDCDEVWLNHVASIAPETNGHIWLFPRTIAHPGLKVPPQYPENPPKAIREIKINFDTTAKLSWTPEAKAALLPDPLTAVYTSFYGAHAGVSADEALEHVRR</sequence>
<dbReference type="GO" id="GO:0004411">
    <property type="term" value="F:homogentisate 1,2-dioxygenase activity"/>
    <property type="evidence" value="ECO:0007669"/>
    <property type="project" value="InterPro"/>
</dbReference>
<dbReference type="AlphaFoldDB" id="D3F4E6"/>
<dbReference type="SUPFAM" id="SSF51182">
    <property type="entry name" value="RmlC-like cupins"/>
    <property type="match status" value="1"/>
</dbReference>
<reference evidence="8" key="2">
    <citation type="submission" date="2010-01" db="EMBL/GenBank/DDBJ databases">
        <title>The complete genome of Conexibacter woesei DSM 14684.</title>
        <authorList>
            <consortium name="US DOE Joint Genome Institute (JGI-PGF)"/>
            <person name="Lucas S."/>
            <person name="Copeland A."/>
            <person name="Lapidus A."/>
            <person name="Glavina del Rio T."/>
            <person name="Dalin E."/>
            <person name="Tice H."/>
            <person name="Bruce D."/>
            <person name="Goodwin L."/>
            <person name="Pitluck S."/>
            <person name="Kyrpides N."/>
            <person name="Mavromatis K."/>
            <person name="Ivanova N."/>
            <person name="Mikhailova N."/>
            <person name="Chertkov O."/>
            <person name="Brettin T."/>
            <person name="Detter J.C."/>
            <person name="Han C."/>
            <person name="Larimer F."/>
            <person name="Land M."/>
            <person name="Hauser L."/>
            <person name="Markowitz V."/>
            <person name="Cheng J.-F."/>
            <person name="Hugenholtz P."/>
            <person name="Woyke T."/>
            <person name="Wu D."/>
            <person name="Pukall R."/>
            <person name="Steenblock K."/>
            <person name="Schneider S."/>
            <person name="Klenk H.-P."/>
            <person name="Eisen J.A."/>
        </authorList>
    </citation>
    <scope>NUCLEOTIDE SEQUENCE [LARGE SCALE GENOMIC DNA]</scope>
    <source>
        <strain evidence="8">DSM 14684 / CIP 108061 / JCM 11494 / NBRC 100937 / ID131577</strain>
    </source>
</reference>
<evidence type="ECO:0000256" key="4">
    <source>
        <dbReference type="ARBA" id="ARBA00023004"/>
    </source>
</evidence>
<keyword evidence="3" id="KW-0560">Oxidoreductase</keyword>
<keyword evidence="4" id="KW-0408">Iron</keyword>
<keyword evidence="1" id="KW-0479">Metal-binding</keyword>
<accession>D3F4E6</accession>
<dbReference type="GO" id="GO:0006570">
    <property type="term" value="P:tyrosine metabolic process"/>
    <property type="evidence" value="ECO:0007669"/>
    <property type="project" value="InterPro"/>
</dbReference>
<evidence type="ECO:0000259" key="6">
    <source>
        <dbReference type="Pfam" id="PF20510"/>
    </source>
</evidence>
<evidence type="ECO:0000256" key="2">
    <source>
        <dbReference type="ARBA" id="ARBA00022964"/>
    </source>
</evidence>
<dbReference type="Proteomes" id="UP000008229">
    <property type="component" value="Chromosome"/>
</dbReference>
<dbReference type="PANTHER" id="PTHR11056">
    <property type="entry name" value="HOMOGENTISATE 1,2-DIOXYGENASE"/>
    <property type="match status" value="1"/>
</dbReference>
<evidence type="ECO:0000313" key="8">
    <source>
        <dbReference type="Proteomes" id="UP000008229"/>
    </source>
</evidence>
<dbReference type="HOGENOM" id="CLU_773553_0_0_11"/>
<keyword evidence="8" id="KW-1185">Reference proteome</keyword>
<dbReference type="KEGG" id="cwo:Cwoe_2093"/>
<dbReference type="InterPro" id="IPR011051">
    <property type="entry name" value="RmlC_Cupin_sf"/>
</dbReference>
<feature type="region of interest" description="Disordered" evidence="5">
    <location>
        <begin position="62"/>
        <end position="84"/>
    </location>
</feature>
<dbReference type="RefSeq" id="WP_012933569.1">
    <property type="nucleotide sequence ID" value="NC_013739.1"/>
</dbReference>
<organism evidence="7 8">
    <name type="scientific">Conexibacter woesei (strain DSM 14684 / CCUG 47730 / CIP 108061 / JCM 11494 / NBRC 100937 / ID131577)</name>
    <dbReference type="NCBI Taxonomy" id="469383"/>
    <lineage>
        <taxon>Bacteria</taxon>
        <taxon>Bacillati</taxon>
        <taxon>Actinomycetota</taxon>
        <taxon>Thermoleophilia</taxon>
        <taxon>Solirubrobacterales</taxon>
        <taxon>Conexibacteraceae</taxon>
        <taxon>Conexibacter</taxon>
    </lineage>
</organism>
<gene>
    <name evidence="7" type="ordered locus">Cwoe_2093</name>
</gene>